<dbReference type="EMBL" id="DSZZ01000356">
    <property type="protein sequence ID" value="HGU53377.1"/>
    <property type="molecule type" value="Genomic_DNA"/>
</dbReference>
<protein>
    <submittedName>
        <fullName evidence="1">Uncharacterized protein</fullName>
    </submittedName>
</protein>
<reference evidence="1" key="1">
    <citation type="journal article" date="2020" name="mSystems">
        <title>Genome- and Community-Level Interaction Insights into Carbon Utilization and Element Cycling Functions of Hydrothermarchaeota in Hydrothermal Sediment.</title>
        <authorList>
            <person name="Zhou Z."/>
            <person name="Liu Y."/>
            <person name="Xu W."/>
            <person name="Pan J."/>
            <person name="Luo Z.H."/>
            <person name="Li M."/>
        </authorList>
    </citation>
    <scope>NUCLEOTIDE SEQUENCE [LARGE SCALE GENOMIC DNA]</scope>
    <source>
        <strain evidence="1">SpSt-61</strain>
    </source>
</reference>
<gene>
    <name evidence="1" type="ORF">ENT78_07655</name>
</gene>
<comment type="caution">
    <text evidence="1">The sequence shown here is derived from an EMBL/GenBank/DDBJ whole genome shotgun (WGS) entry which is preliminary data.</text>
</comment>
<proteinExistence type="predicted"/>
<sequence>MNVWKEYDLSSLGKCIKGLFNNTLSTLCAKQIREFIAAKVYKKTYGKPENLGLGQMEDVVDELYQESIERILKFKQKLEDFEPLQIATYFNRIIDNLIEDFRKASEKKPLSIDGIVKEEDDELELLEVIPDNTAVTSEEIFDKVVAHDIFEEFKNYMNGKELDLCDFIYYTGYSKDTQFREYPSADARYKAHQRVREKIRKFFEEVVNVSPSIVKIVIEKYKSEICDHIRFNK</sequence>
<organism evidence="1">
    <name type="scientific">Fervidobacterium pennivorans</name>
    <dbReference type="NCBI Taxonomy" id="93466"/>
    <lineage>
        <taxon>Bacteria</taxon>
        <taxon>Thermotogati</taxon>
        <taxon>Thermotogota</taxon>
        <taxon>Thermotogae</taxon>
        <taxon>Thermotogales</taxon>
        <taxon>Fervidobacteriaceae</taxon>
        <taxon>Fervidobacterium</taxon>
    </lineage>
</organism>
<evidence type="ECO:0000313" key="1">
    <source>
        <dbReference type="EMBL" id="HGU53377.1"/>
    </source>
</evidence>
<accession>A0A7V4KE47</accession>
<dbReference type="AlphaFoldDB" id="A0A7V4KE47"/>
<name>A0A7V4KE47_FERPE</name>